<dbReference type="Proteomes" id="UP000175684">
    <property type="component" value="Unassembled WGS sequence"/>
</dbReference>
<name>A0A1E7XY94_BIFAD</name>
<feature type="compositionally biased region" description="Basic and acidic residues" evidence="1">
    <location>
        <begin position="95"/>
        <end position="115"/>
    </location>
</feature>
<keyword evidence="2" id="KW-0812">Transmembrane</keyword>
<accession>A0A1E7XY94</accession>
<evidence type="ECO:0000256" key="1">
    <source>
        <dbReference type="SAM" id="MobiDB-lite"/>
    </source>
</evidence>
<organism evidence="3 4">
    <name type="scientific">Bifidobacterium adolescentis</name>
    <dbReference type="NCBI Taxonomy" id="1680"/>
    <lineage>
        <taxon>Bacteria</taxon>
        <taxon>Bacillati</taxon>
        <taxon>Actinomycetota</taxon>
        <taxon>Actinomycetes</taxon>
        <taxon>Bifidobacteriales</taxon>
        <taxon>Bifidobacteriaceae</taxon>
        <taxon>Bifidobacterium</taxon>
    </lineage>
</organism>
<keyword evidence="2" id="KW-0472">Membrane</keyword>
<protein>
    <submittedName>
        <fullName evidence="3">Uncharacterized protein</fullName>
    </submittedName>
</protein>
<reference evidence="3 4" key="1">
    <citation type="submission" date="2016-07" db="EMBL/GenBank/DDBJ databases">
        <title>Draft Genome Sequence of Bifidobacterium adolescentis strain Km 4.</title>
        <authorList>
            <person name="Danilenko V.N."/>
        </authorList>
    </citation>
    <scope>NUCLEOTIDE SEQUENCE [LARGE SCALE GENOMIC DNA]</scope>
    <source>
        <strain evidence="3 4">Km 4</strain>
    </source>
</reference>
<evidence type="ECO:0000313" key="4">
    <source>
        <dbReference type="Proteomes" id="UP000175684"/>
    </source>
</evidence>
<feature type="region of interest" description="Disordered" evidence="1">
    <location>
        <begin position="95"/>
        <end position="130"/>
    </location>
</feature>
<feature type="transmembrane region" description="Helical" evidence="2">
    <location>
        <begin position="71"/>
        <end position="91"/>
    </location>
</feature>
<feature type="transmembrane region" description="Helical" evidence="2">
    <location>
        <begin position="38"/>
        <end position="59"/>
    </location>
</feature>
<dbReference type="RefSeq" id="WP_070122936.1">
    <property type="nucleotide sequence ID" value="NZ_MAXD01000011.1"/>
</dbReference>
<gene>
    <name evidence="3" type="ORF">BBK15_09115</name>
</gene>
<comment type="caution">
    <text evidence="3">The sequence shown here is derived from an EMBL/GenBank/DDBJ whole genome shotgun (WGS) entry which is preliminary data.</text>
</comment>
<keyword evidence="2" id="KW-1133">Transmembrane helix</keyword>
<dbReference type="EMBL" id="MAXD01000011">
    <property type="protein sequence ID" value="OFA33793.1"/>
    <property type="molecule type" value="Genomic_DNA"/>
</dbReference>
<dbReference type="AlphaFoldDB" id="A0A1E7XY94"/>
<feature type="compositionally biased region" description="Basic residues" evidence="1">
    <location>
        <begin position="116"/>
        <end position="130"/>
    </location>
</feature>
<evidence type="ECO:0000256" key="2">
    <source>
        <dbReference type="SAM" id="Phobius"/>
    </source>
</evidence>
<sequence length="130" mass="14844">MHGIKERLRKVGAAVQRLPGRTKEKAIALWRSPRVRRVAGHTALLALALLASPYLLAAWRIALYGGRTDQGALIVIIILIVYGKDMCHEWLETRRERQGKKEQGERHDGSRGDRPARRRKRNKALRGRSH</sequence>
<proteinExistence type="predicted"/>
<evidence type="ECO:0000313" key="3">
    <source>
        <dbReference type="EMBL" id="OFA33793.1"/>
    </source>
</evidence>